<dbReference type="EMBL" id="FRCT01000015">
    <property type="protein sequence ID" value="SHM81227.1"/>
    <property type="molecule type" value="Genomic_DNA"/>
</dbReference>
<evidence type="ECO:0000256" key="3">
    <source>
        <dbReference type="ARBA" id="ARBA00022989"/>
    </source>
</evidence>
<evidence type="ECO:0000256" key="6">
    <source>
        <dbReference type="SAM" id="Phobius"/>
    </source>
</evidence>
<proteinExistence type="predicted"/>
<dbReference type="Pfam" id="PF10502">
    <property type="entry name" value="Peptidase_S26"/>
    <property type="match status" value="1"/>
</dbReference>
<dbReference type="GO" id="GO:0009003">
    <property type="term" value="F:signal peptidase activity"/>
    <property type="evidence" value="ECO:0007669"/>
    <property type="project" value="UniProtKB-EC"/>
</dbReference>
<reference evidence="8 9" key="1">
    <citation type="submission" date="2016-11" db="EMBL/GenBank/DDBJ databases">
        <authorList>
            <person name="Jaros S."/>
            <person name="Januszkiewicz K."/>
            <person name="Wedrychowicz H."/>
        </authorList>
    </citation>
    <scope>NUCLEOTIDE SEQUENCE [LARGE SCALE GENOMIC DNA]</scope>
    <source>
        <strain evidence="8 9">Y1</strain>
    </source>
</reference>
<feature type="transmembrane region" description="Helical" evidence="6">
    <location>
        <begin position="162"/>
        <end position="181"/>
    </location>
</feature>
<organism evidence="8 9">
    <name type="scientific">Ruminococcus flavefaciens</name>
    <dbReference type="NCBI Taxonomy" id="1265"/>
    <lineage>
        <taxon>Bacteria</taxon>
        <taxon>Bacillati</taxon>
        <taxon>Bacillota</taxon>
        <taxon>Clostridia</taxon>
        <taxon>Eubacteriales</taxon>
        <taxon>Oscillospiraceae</taxon>
        <taxon>Ruminococcus</taxon>
    </lineage>
</organism>
<dbReference type="Proteomes" id="UP000184394">
    <property type="component" value="Unassembled WGS sequence"/>
</dbReference>
<dbReference type="PANTHER" id="PTHR10806:SF6">
    <property type="entry name" value="SIGNAL PEPTIDASE COMPLEX CATALYTIC SUBUNIT SEC11"/>
    <property type="match status" value="1"/>
</dbReference>
<dbReference type="InterPro" id="IPR001733">
    <property type="entry name" value="Peptidase_S26B"/>
</dbReference>
<dbReference type="SUPFAM" id="SSF51306">
    <property type="entry name" value="LexA/Signal peptidase"/>
    <property type="match status" value="1"/>
</dbReference>
<keyword evidence="3 6" id="KW-1133">Transmembrane helix</keyword>
<sequence>MGTIAKEVPGNDITKGFRVYSIARKIFIYCLSAFIVIVAIFFATSRSPNKSMFGFRYYVVLTDSMVPEFSSGDMVFVKLSDAKDINNGDIITFNPSSSSDAYLTHRVTEKITDYQGTGVTCFKTKGDANNSEDSFLIDESRVIGKVKFHVPKLGVIVRFVQLRWYFILPLIVLLFVFFKMMKYYFDLKAKNNNSNVNNTVITESENNG</sequence>
<feature type="transmembrane region" description="Helical" evidence="6">
    <location>
        <begin position="26"/>
        <end position="44"/>
    </location>
</feature>
<dbReference type="InterPro" id="IPR019533">
    <property type="entry name" value="Peptidase_S26"/>
</dbReference>
<dbReference type="PANTHER" id="PTHR10806">
    <property type="entry name" value="SIGNAL PEPTIDASE COMPLEX CATALYTIC SUBUNIT SEC11"/>
    <property type="match status" value="1"/>
</dbReference>
<dbReference type="PRINTS" id="PR00728">
    <property type="entry name" value="SIGNALPTASE"/>
</dbReference>
<dbReference type="AlphaFoldDB" id="A0A1M7LSN6"/>
<gene>
    <name evidence="8" type="ORF">SAMN04487860_11547</name>
</gene>
<protein>
    <recommendedName>
        <fullName evidence="5">Signal peptidase I</fullName>
        <ecNumber evidence="5">3.4.21.89</ecNumber>
    </recommendedName>
</protein>
<name>A0A1M7LSN6_RUMFL</name>
<keyword evidence="2 6" id="KW-0812">Transmembrane</keyword>
<dbReference type="EC" id="3.4.21.89" evidence="5"/>
<dbReference type="RefSeq" id="WP_242939996.1">
    <property type="nucleotide sequence ID" value="NZ_FRCT01000015.1"/>
</dbReference>
<evidence type="ECO:0000256" key="2">
    <source>
        <dbReference type="ARBA" id="ARBA00022692"/>
    </source>
</evidence>
<dbReference type="InterPro" id="IPR036286">
    <property type="entry name" value="LexA/Signal_pep-like_sf"/>
</dbReference>
<dbReference type="GO" id="GO:0016020">
    <property type="term" value="C:membrane"/>
    <property type="evidence" value="ECO:0007669"/>
    <property type="project" value="UniProtKB-SubCell"/>
</dbReference>
<evidence type="ECO:0000256" key="1">
    <source>
        <dbReference type="ARBA" id="ARBA00004370"/>
    </source>
</evidence>
<dbReference type="CDD" id="cd06530">
    <property type="entry name" value="S26_SPase_I"/>
    <property type="match status" value="1"/>
</dbReference>
<evidence type="ECO:0000259" key="7">
    <source>
        <dbReference type="Pfam" id="PF10502"/>
    </source>
</evidence>
<evidence type="ECO:0000313" key="8">
    <source>
        <dbReference type="EMBL" id="SHM81227.1"/>
    </source>
</evidence>
<dbReference type="Gene3D" id="2.10.109.10">
    <property type="entry name" value="Umud Fragment, subunit A"/>
    <property type="match status" value="1"/>
</dbReference>
<evidence type="ECO:0000256" key="5">
    <source>
        <dbReference type="NCBIfam" id="TIGR02228"/>
    </source>
</evidence>
<evidence type="ECO:0000313" key="9">
    <source>
        <dbReference type="Proteomes" id="UP000184394"/>
    </source>
</evidence>
<feature type="domain" description="Peptidase S26" evidence="7">
    <location>
        <begin position="48"/>
        <end position="107"/>
    </location>
</feature>
<keyword evidence="4 6" id="KW-0472">Membrane</keyword>
<comment type="subcellular location">
    <subcellularLocation>
        <location evidence="1">Membrane</location>
    </subcellularLocation>
</comment>
<evidence type="ECO:0000256" key="4">
    <source>
        <dbReference type="ARBA" id="ARBA00023136"/>
    </source>
</evidence>
<accession>A0A1M7LSN6</accession>
<dbReference type="GO" id="GO:0006465">
    <property type="term" value="P:signal peptide processing"/>
    <property type="evidence" value="ECO:0007669"/>
    <property type="project" value="UniProtKB-UniRule"/>
</dbReference>
<dbReference type="GO" id="GO:0004252">
    <property type="term" value="F:serine-type endopeptidase activity"/>
    <property type="evidence" value="ECO:0007669"/>
    <property type="project" value="UniProtKB-UniRule"/>
</dbReference>
<dbReference type="NCBIfam" id="TIGR02228">
    <property type="entry name" value="sigpep_I_arch"/>
    <property type="match status" value="1"/>
</dbReference>